<dbReference type="Gene3D" id="3.90.180.10">
    <property type="entry name" value="Medium-chain alcohol dehydrogenases, catalytic domain"/>
    <property type="match status" value="1"/>
</dbReference>
<dbReference type="Proteomes" id="UP001193081">
    <property type="component" value="Unassembled WGS sequence"/>
</dbReference>
<evidence type="ECO:0000256" key="1">
    <source>
        <dbReference type="SAM" id="MobiDB-lite"/>
    </source>
</evidence>
<keyword evidence="3" id="KW-1185">Reference proteome</keyword>
<gene>
    <name evidence="2" type="ORF">EYB53_004380</name>
</gene>
<dbReference type="EMBL" id="SIJK02000005">
    <property type="protein sequence ID" value="MBP1464941.1"/>
    <property type="molecule type" value="Genomic_DNA"/>
</dbReference>
<dbReference type="Gene3D" id="3.40.50.720">
    <property type="entry name" value="NAD(P)-binding Rossmann-like Domain"/>
    <property type="match status" value="1"/>
</dbReference>
<dbReference type="Pfam" id="PF13602">
    <property type="entry name" value="ADH_zinc_N_2"/>
    <property type="match status" value="1"/>
</dbReference>
<organism evidence="2 3">
    <name type="scientific">Candidatus Chloroploca mongolica</name>
    <dbReference type="NCBI Taxonomy" id="2528176"/>
    <lineage>
        <taxon>Bacteria</taxon>
        <taxon>Bacillati</taxon>
        <taxon>Chloroflexota</taxon>
        <taxon>Chloroflexia</taxon>
        <taxon>Chloroflexales</taxon>
        <taxon>Chloroflexineae</taxon>
        <taxon>Oscillochloridaceae</taxon>
        <taxon>Candidatus Chloroploca</taxon>
    </lineage>
</organism>
<protein>
    <submittedName>
        <fullName evidence="2">Zinc-binding dehydrogenase</fullName>
    </submittedName>
</protein>
<name>A0ABS4D686_9CHLR</name>
<evidence type="ECO:0000313" key="2">
    <source>
        <dbReference type="EMBL" id="MBP1464941.1"/>
    </source>
</evidence>
<proteinExistence type="predicted"/>
<reference evidence="2 3" key="1">
    <citation type="submission" date="2021-03" db="EMBL/GenBank/DDBJ databases">
        <authorList>
            <person name="Grouzdev D.S."/>
        </authorList>
    </citation>
    <scope>NUCLEOTIDE SEQUENCE [LARGE SCALE GENOMIC DNA]</scope>
    <source>
        <strain evidence="2 3">M50-1</strain>
    </source>
</reference>
<feature type="region of interest" description="Disordered" evidence="1">
    <location>
        <begin position="1"/>
        <end position="27"/>
    </location>
</feature>
<evidence type="ECO:0000313" key="3">
    <source>
        <dbReference type="Proteomes" id="UP001193081"/>
    </source>
</evidence>
<accession>A0ABS4D686</accession>
<comment type="caution">
    <text evidence="2">The sequence shown here is derived from an EMBL/GenBank/DDBJ whole genome shotgun (WGS) entry which is preliminary data.</text>
</comment>
<sequence length="127" mass="13804">MGAWGLDSGQRHTRATHGAKPQCHDSSGTLVNSLTPNGILLFASFKGRALLDMLRTRLFSRKKVICALADENVDSLLLVKELVEEGKIKALVEKRFPLEQTAAAHRYVEAGHRQGNVVITLGASGKL</sequence>